<dbReference type="InterPro" id="IPR024445">
    <property type="entry name" value="Tnp_ISXO2-like"/>
</dbReference>
<dbReference type="SMART" id="SM01126">
    <property type="entry name" value="DDE_Tnp_IS1595"/>
    <property type="match status" value="1"/>
</dbReference>
<feature type="region of interest" description="Disordered" evidence="1">
    <location>
        <begin position="1"/>
        <end position="44"/>
    </location>
</feature>
<feature type="compositionally biased region" description="Polar residues" evidence="1">
    <location>
        <begin position="1"/>
        <end position="11"/>
    </location>
</feature>
<reference evidence="4" key="1">
    <citation type="submission" date="2025-08" db="UniProtKB">
        <authorList>
            <consortium name="RefSeq"/>
        </authorList>
    </citation>
    <scope>IDENTIFICATION</scope>
    <source>
        <tissue evidence="4">Whole larval tissue</tissue>
    </source>
</reference>
<evidence type="ECO:0000256" key="1">
    <source>
        <dbReference type="SAM" id="MobiDB-lite"/>
    </source>
</evidence>
<evidence type="ECO:0000313" key="4">
    <source>
        <dbReference type="RefSeq" id="XP_050552935.1"/>
    </source>
</evidence>
<gene>
    <name evidence="4" type="primary">LOC126911219</name>
</gene>
<feature type="domain" description="ISXO2-like transposase" evidence="2">
    <location>
        <begin position="195"/>
        <end position="342"/>
    </location>
</feature>
<dbReference type="OrthoDB" id="10052789at2759"/>
<proteinExistence type="predicted"/>
<dbReference type="InterPro" id="IPR053164">
    <property type="entry name" value="IS1016-like_transposase"/>
</dbReference>
<evidence type="ECO:0000259" key="2">
    <source>
        <dbReference type="SMART" id="SM01126"/>
    </source>
</evidence>
<dbReference type="Proteomes" id="UP000829999">
    <property type="component" value="Chromosome 11"/>
</dbReference>
<dbReference type="RefSeq" id="XP_050552935.1">
    <property type="nucleotide sequence ID" value="XM_050696978.1"/>
</dbReference>
<sequence>MEESQLSTTSGAEDDDPQPSTSNITEDDDSESSSSSAEDEPMAKRHLTVEEVRGMWNLVKVYRQLGTREQAIAFAEDRGMIPRTKMCQHHKKEMKIIYSTNKTVGSFVCNKSHRRAKFRVSRAKGTLFDNIKILMPQVFYLMYAYAQKYSYDETIREDFSEREQCLSTSTISNWFNQYREAVVKYQKHQQSMKGHIGGMGKVVQVHASQFSKRKNKESGTRGLWILGMIEDGNEDLRLEACTSNILSAEVLLPLIKKHVAEGTTIITDTSQAYDCLGDNGYIHRKMNHSDENNHTVGEKVRAQRIQSHSQWCAVKRFLSKDSYSNNSSNMDDLIYEYLWRREVKMKREDPFEELIHVINHSYKNHNPPLFFATVE</sequence>
<keyword evidence="3" id="KW-1185">Reference proteome</keyword>
<dbReference type="AlphaFoldDB" id="A0A9R0EYQ0"/>
<evidence type="ECO:0000313" key="3">
    <source>
        <dbReference type="Proteomes" id="UP000829999"/>
    </source>
</evidence>
<dbReference type="PANTHER" id="PTHR47163:SF2">
    <property type="entry name" value="SI:DKEY-17M8.2"/>
    <property type="match status" value="1"/>
</dbReference>
<organism evidence="3 4">
    <name type="scientific">Spodoptera frugiperda</name>
    <name type="common">Fall armyworm</name>
    <dbReference type="NCBI Taxonomy" id="7108"/>
    <lineage>
        <taxon>Eukaryota</taxon>
        <taxon>Metazoa</taxon>
        <taxon>Ecdysozoa</taxon>
        <taxon>Arthropoda</taxon>
        <taxon>Hexapoda</taxon>
        <taxon>Insecta</taxon>
        <taxon>Pterygota</taxon>
        <taxon>Neoptera</taxon>
        <taxon>Endopterygota</taxon>
        <taxon>Lepidoptera</taxon>
        <taxon>Glossata</taxon>
        <taxon>Ditrysia</taxon>
        <taxon>Noctuoidea</taxon>
        <taxon>Noctuidae</taxon>
        <taxon>Amphipyrinae</taxon>
        <taxon>Spodoptera</taxon>
    </lineage>
</organism>
<protein>
    <submittedName>
        <fullName evidence="4">Uncharacterized protein LOC126911219</fullName>
    </submittedName>
</protein>
<dbReference type="Pfam" id="PF12762">
    <property type="entry name" value="DDE_Tnp_IS1595"/>
    <property type="match status" value="1"/>
</dbReference>
<dbReference type="GeneID" id="126911219"/>
<dbReference type="PANTHER" id="PTHR47163">
    <property type="entry name" value="DDE_TNP_IS1595 DOMAIN-CONTAINING PROTEIN"/>
    <property type="match status" value="1"/>
</dbReference>
<accession>A0A9R0EYQ0</accession>
<name>A0A9R0EYQ0_SPOFR</name>